<sequence length="104" mass="12159">MDSTEGRQQSITLIVQGIRLPLVVDSRLEPCYRMAAAELNARIESYKVQYGQSDRISPEDYLAMAALDRSYYLHRTRKEVDTAPLMEEVRRLNSSVEEFLRQYR</sequence>
<evidence type="ECO:0008006" key="5">
    <source>
        <dbReference type="Google" id="ProtNLM"/>
    </source>
</evidence>
<evidence type="ECO:0000313" key="2">
    <source>
        <dbReference type="EMBL" id="SQH72702.1"/>
    </source>
</evidence>
<gene>
    <name evidence="1" type="ORF">HQ38_01905</name>
    <name evidence="2" type="ORF">NCTC12858_00529</name>
</gene>
<evidence type="ECO:0000313" key="4">
    <source>
        <dbReference type="Proteomes" id="UP000249300"/>
    </source>
</evidence>
<dbReference type="Pfam" id="PF05164">
    <property type="entry name" value="ZapA"/>
    <property type="match status" value="1"/>
</dbReference>
<dbReference type="Proteomes" id="UP000249300">
    <property type="component" value="Chromosome 1"/>
</dbReference>
<proteinExistence type="predicted"/>
<dbReference type="eggNOG" id="ENOG5033HMZ">
    <property type="taxonomic scope" value="Bacteria"/>
</dbReference>
<evidence type="ECO:0000313" key="3">
    <source>
        <dbReference type="Proteomes" id="UP000030136"/>
    </source>
</evidence>
<dbReference type="KEGG" id="pcre:NCTC12858_00529"/>
<dbReference type="Proteomes" id="UP000030136">
    <property type="component" value="Unassembled WGS sequence"/>
</dbReference>
<dbReference type="EMBL" id="LS483447">
    <property type="protein sequence ID" value="SQH72702.1"/>
    <property type="molecule type" value="Genomic_DNA"/>
</dbReference>
<accession>A0A0A2FZG4</accession>
<reference evidence="1 3" key="1">
    <citation type="submission" date="2014-08" db="EMBL/GenBank/DDBJ databases">
        <title>Porphyromonas crevioricanis strain:COT-253_OH1447 Genome sequencing.</title>
        <authorList>
            <person name="Wallis C."/>
            <person name="Deusch O."/>
            <person name="O'Flynn C."/>
            <person name="Davis I."/>
            <person name="Jospin G."/>
            <person name="Darling A.E."/>
            <person name="Coil D.A."/>
            <person name="Alexiev A."/>
            <person name="Horsfall A."/>
            <person name="Kirkwood N."/>
            <person name="Harris S."/>
            <person name="Eisen J.A."/>
        </authorList>
    </citation>
    <scope>NUCLEOTIDE SEQUENCE [LARGE SCALE GENOMIC DNA]</scope>
    <source>
        <strain evidence="3">COT-253 OH1447</strain>
        <strain evidence="1">COT-253_OH1447</strain>
    </source>
</reference>
<dbReference type="InterPro" id="IPR007838">
    <property type="entry name" value="Cell_div_ZapA-like"/>
</dbReference>
<dbReference type="AlphaFoldDB" id="A0A0A2FZG4"/>
<dbReference type="EMBL" id="JQJC01000006">
    <property type="protein sequence ID" value="KGN96366.1"/>
    <property type="molecule type" value="Genomic_DNA"/>
</dbReference>
<reference evidence="2 4" key="2">
    <citation type="submission" date="2018-06" db="EMBL/GenBank/DDBJ databases">
        <authorList>
            <consortium name="Pathogen Informatics"/>
            <person name="Doyle S."/>
        </authorList>
    </citation>
    <scope>NUCLEOTIDE SEQUENCE [LARGE SCALE GENOMIC DNA]</scope>
    <source>
        <strain evidence="2 4">NCTC12858</strain>
    </source>
</reference>
<dbReference type="STRING" id="393921.HQ45_05640"/>
<name>A0A0A2FZG4_9PORP</name>
<keyword evidence="4" id="KW-1185">Reference proteome</keyword>
<organism evidence="1 3">
    <name type="scientific">Porphyromonas crevioricanis</name>
    <dbReference type="NCBI Taxonomy" id="393921"/>
    <lineage>
        <taxon>Bacteria</taxon>
        <taxon>Pseudomonadati</taxon>
        <taxon>Bacteroidota</taxon>
        <taxon>Bacteroidia</taxon>
        <taxon>Bacteroidales</taxon>
        <taxon>Porphyromonadaceae</taxon>
        <taxon>Porphyromonas</taxon>
    </lineage>
</organism>
<dbReference type="RefSeq" id="WP_023938083.1">
    <property type="nucleotide sequence ID" value="NZ_FUXH01000012.1"/>
</dbReference>
<evidence type="ECO:0000313" key="1">
    <source>
        <dbReference type="EMBL" id="KGN96366.1"/>
    </source>
</evidence>
<protein>
    <recommendedName>
        <fullName evidence="5">Cell division protein ZapA</fullName>
    </recommendedName>
</protein>